<dbReference type="EMBL" id="JNVM01000016">
    <property type="protein sequence ID" value="KEQ24521.1"/>
    <property type="molecule type" value="Genomic_DNA"/>
</dbReference>
<organism evidence="3 4">
    <name type="scientific">Paenibacillus tyrfis</name>
    <dbReference type="NCBI Taxonomy" id="1501230"/>
    <lineage>
        <taxon>Bacteria</taxon>
        <taxon>Bacillati</taxon>
        <taxon>Bacillota</taxon>
        <taxon>Bacilli</taxon>
        <taxon>Bacillales</taxon>
        <taxon>Paenibacillaceae</taxon>
        <taxon>Paenibacillus</taxon>
    </lineage>
</organism>
<feature type="binding site" evidence="2">
    <location>
        <position position="8"/>
    </location>
    <ligand>
        <name>Zn(2+)</name>
        <dbReference type="ChEBI" id="CHEBI:29105"/>
        <label>1</label>
    </ligand>
</feature>
<keyword evidence="3" id="KW-0031">Aminopeptidase</keyword>
<keyword evidence="2" id="KW-0479">Metal-binding</keyword>
<gene>
    <name evidence="3" type="ORF">ET33_09610</name>
</gene>
<dbReference type="AlphaFoldDB" id="A0A081P1E8"/>
<dbReference type="eggNOG" id="COG2362">
    <property type="taxonomic scope" value="Bacteria"/>
</dbReference>
<comment type="caution">
    <text evidence="3">The sequence shown here is derived from an EMBL/GenBank/DDBJ whole genome shotgun (WGS) entry which is preliminary data.</text>
</comment>
<dbReference type="OrthoDB" id="9785420at2"/>
<keyword evidence="2" id="KW-0862">Zinc</keyword>
<dbReference type="PIRSF" id="PIRSF015853">
    <property type="entry name" value="Pep_DppA"/>
    <property type="match status" value="1"/>
</dbReference>
<dbReference type="Proteomes" id="UP000028123">
    <property type="component" value="Unassembled WGS sequence"/>
</dbReference>
<evidence type="ECO:0000313" key="4">
    <source>
        <dbReference type="Proteomes" id="UP000028123"/>
    </source>
</evidence>
<evidence type="ECO:0000256" key="2">
    <source>
        <dbReference type="PIRSR" id="PIRSR015853-2"/>
    </source>
</evidence>
<feature type="binding site" evidence="2">
    <location>
        <position position="60"/>
    </location>
    <ligand>
        <name>Zn(2+)</name>
        <dbReference type="ChEBI" id="CHEBI:29105"/>
        <label>2</label>
    </ligand>
</feature>
<feature type="binding site" evidence="2">
    <location>
        <position position="8"/>
    </location>
    <ligand>
        <name>Zn(2+)</name>
        <dbReference type="ChEBI" id="CHEBI:29105"/>
        <label>2</label>
    </ligand>
</feature>
<dbReference type="Gene3D" id="3.40.50.10780">
    <property type="entry name" value="Dipeptide transport protein"/>
    <property type="match status" value="1"/>
</dbReference>
<feature type="binding site" evidence="2">
    <location>
        <position position="10"/>
    </location>
    <ligand>
        <name>Zn(2+)</name>
        <dbReference type="ChEBI" id="CHEBI:29105"/>
        <label>1</label>
    </ligand>
</feature>
<dbReference type="Gene3D" id="3.30.1360.130">
    <property type="entry name" value="Dipeptide transport protein"/>
    <property type="match status" value="1"/>
</dbReference>
<protein>
    <submittedName>
        <fullName evidence="3">Aminopeptidase</fullName>
    </submittedName>
</protein>
<evidence type="ECO:0000256" key="1">
    <source>
        <dbReference type="PIRSR" id="PIRSR015853-1"/>
    </source>
</evidence>
<keyword evidence="3" id="KW-0645">Protease</keyword>
<name>A0A081P1E8_9BACL</name>
<evidence type="ECO:0000313" key="3">
    <source>
        <dbReference type="EMBL" id="KEQ24521.1"/>
    </source>
</evidence>
<dbReference type="GO" id="GO:0046872">
    <property type="term" value="F:metal ion binding"/>
    <property type="evidence" value="ECO:0007669"/>
    <property type="project" value="UniProtKB-KW"/>
</dbReference>
<feature type="binding site" evidence="2">
    <location>
        <position position="104"/>
    </location>
    <ligand>
        <name>Zn(2+)</name>
        <dbReference type="ChEBI" id="CHEBI:29105"/>
        <label>2</label>
    </ligand>
</feature>
<feature type="active site" description="Nucleophile" evidence="1">
    <location>
        <position position="116"/>
    </location>
</feature>
<keyword evidence="4" id="KW-1185">Reference proteome</keyword>
<dbReference type="GO" id="GO:0004177">
    <property type="term" value="F:aminopeptidase activity"/>
    <property type="evidence" value="ECO:0007669"/>
    <property type="project" value="UniProtKB-KW"/>
</dbReference>
<dbReference type="CDD" id="cd08663">
    <property type="entry name" value="DAP_dppA_1"/>
    <property type="match status" value="1"/>
</dbReference>
<dbReference type="SUPFAM" id="SSF63992">
    <property type="entry name" value="Dipeptide transport protein"/>
    <property type="match status" value="1"/>
</dbReference>
<feature type="binding site" evidence="2">
    <location>
        <position position="135"/>
    </location>
    <ligand>
        <name>Zn(2+)</name>
        <dbReference type="ChEBI" id="CHEBI:29105"/>
        <label>2</label>
    </ligand>
</feature>
<proteinExistence type="predicted"/>
<sequence length="264" mass="28687">MKFYVSCDMEGIAGVTLREQLVRGEPLYEEARRLLTLETNAVTEALLDAGATRIIVKDAHGSGFNFIPELLHPGADYVMGATRVENRFPGLDKTFDGALLIGYHAMGGTPLAVRDHTMTSQGWQSLRLNGRPIGEIGLDGLLFGLQGVPVLFVSGDDKTCAEAANELPGVVAYETKTALGRHAALMKAPQRVRSELQAAVRRAIENVNCPKPLHLDGPYELTIRFLHTEQADARRYDGITAERTDGLTAVYKSDHITGLLAAAF</sequence>
<dbReference type="RefSeq" id="WP_036685866.1">
    <property type="nucleotide sequence ID" value="NZ_JNVM01000016.1"/>
</dbReference>
<keyword evidence="3" id="KW-0378">Hydrolase</keyword>
<dbReference type="InterPro" id="IPR007035">
    <property type="entry name" value="Peptidase_M55"/>
</dbReference>
<accession>A0A081P1E8</accession>
<reference evidence="3 4" key="1">
    <citation type="submission" date="2014-06" db="EMBL/GenBank/DDBJ databases">
        <title>Draft genome sequence of Paenibacillus sp. MSt1.</title>
        <authorList>
            <person name="Aw Y.K."/>
            <person name="Ong K.S."/>
            <person name="Gan H.M."/>
            <person name="Lee S.M."/>
        </authorList>
    </citation>
    <scope>NUCLEOTIDE SEQUENCE [LARGE SCALE GENOMIC DNA]</scope>
    <source>
        <strain evidence="3 4">MSt1</strain>
    </source>
</reference>
<dbReference type="InterPro" id="IPR036177">
    <property type="entry name" value="Peptidase_M55_sf"/>
</dbReference>
<dbReference type="Pfam" id="PF04951">
    <property type="entry name" value="Peptidase_M55"/>
    <property type="match status" value="1"/>
</dbReference>
<dbReference type="InterPro" id="IPR027476">
    <property type="entry name" value="DppA_N"/>
</dbReference>